<evidence type="ECO:0000256" key="10">
    <source>
        <dbReference type="SAM" id="Phobius"/>
    </source>
</evidence>
<dbReference type="KEGG" id="gbi:PG2T_14950"/>
<evidence type="ECO:0000256" key="2">
    <source>
        <dbReference type="ARBA" id="ARBA00022475"/>
    </source>
</evidence>
<keyword evidence="3 10" id="KW-0812">Transmembrane</keyword>
<proteinExistence type="inferred from homology"/>
<dbReference type="STRING" id="1810504.PG2T_14950"/>
<dbReference type="Gene3D" id="1.25.40.10">
    <property type="entry name" value="Tetratricopeptide repeat domain"/>
    <property type="match status" value="1"/>
</dbReference>
<dbReference type="PIRSF" id="PIRSF006170">
    <property type="entry name" value="YfgM"/>
    <property type="match status" value="1"/>
</dbReference>
<keyword evidence="9" id="KW-0175">Coiled coil</keyword>
<dbReference type="InterPro" id="IPR018704">
    <property type="entry name" value="SecYEG/CpoB_TPR"/>
</dbReference>
<dbReference type="AlphaFoldDB" id="A0A1B1YX37"/>
<dbReference type="PANTHER" id="PTHR38035">
    <property type="entry name" value="UPF0070 PROTEIN YFGM"/>
    <property type="match status" value="1"/>
</dbReference>
<keyword evidence="4 10" id="KW-1133">Transmembrane helix</keyword>
<feature type="coiled-coil region" evidence="9">
    <location>
        <begin position="156"/>
        <end position="183"/>
    </location>
</feature>
<comment type="subcellular location">
    <subcellularLocation>
        <location evidence="1">Cell membrane</location>
        <topology evidence="1">Single-pass type II membrane protein</topology>
    </subcellularLocation>
</comment>
<organism evidence="12 13">
    <name type="scientific">Immundisolibacter cernigliae</name>
    <dbReference type="NCBI Taxonomy" id="1810504"/>
    <lineage>
        <taxon>Bacteria</taxon>
        <taxon>Pseudomonadati</taxon>
        <taxon>Pseudomonadota</taxon>
        <taxon>Gammaproteobacteria</taxon>
        <taxon>Immundisolibacterales</taxon>
        <taxon>Immundisolibacteraceae</taxon>
        <taxon>Immundisolibacter</taxon>
    </lineage>
</organism>
<dbReference type="InterPro" id="IPR026039">
    <property type="entry name" value="YfgM"/>
</dbReference>
<sequence length="204" mass="21988">MSTADADQIEHLRRLWDQYGRLLTVVIVAVLAGLLGKHFYGSYQQRQATEAAALFAAYQQPPAGQTADALAAQLRAQYPRTSYASFVTLAQAKQAVEAGKLDVAEQHLRWVVEHAGEPTDRALASLRLARVLLDQGKVQAAQDALGKDIPATSPALAELRGDIARAQDRLQDARQAYQEALAGLPPESGQAALIKLKLDALGQP</sequence>
<reference evidence="13" key="1">
    <citation type="submission" date="2016-03" db="EMBL/GenBank/DDBJ databases">
        <title>Complete genome sequence of Solimmundus cernigliae, representing a novel lineage of polycyclic aromatic hydrocarbon degraders within the Gammaproteobacteria.</title>
        <authorList>
            <person name="Singleton D.R."/>
            <person name="Dickey A.N."/>
            <person name="Scholl E.H."/>
            <person name="Wright F.A."/>
            <person name="Aitken M.D."/>
        </authorList>
    </citation>
    <scope>NUCLEOTIDE SEQUENCE [LARGE SCALE GENOMIC DNA]</scope>
    <source>
        <strain evidence="13">TR3.2</strain>
    </source>
</reference>
<dbReference type="EMBL" id="CP014671">
    <property type="protein sequence ID" value="ANX05352.1"/>
    <property type="molecule type" value="Genomic_DNA"/>
</dbReference>
<dbReference type="InterPro" id="IPR011990">
    <property type="entry name" value="TPR-like_helical_dom_sf"/>
</dbReference>
<keyword evidence="6" id="KW-0143">Chaperone</keyword>
<feature type="transmembrane region" description="Helical" evidence="10">
    <location>
        <begin position="19"/>
        <end position="36"/>
    </location>
</feature>
<keyword evidence="2" id="KW-1003">Cell membrane</keyword>
<dbReference type="FunCoup" id="A0A1B1YX37">
    <property type="interactions" value="51"/>
</dbReference>
<dbReference type="OrthoDB" id="9789675at2"/>
<dbReference type="GO" id="GO:0044877">
    <property type="term" value="F:protein-containing complex binding"/>
    <property type="evidence" value="ECO:0007669"/>
    <property type="project" value="InterPro"/>
</dbReference>
<name>A0A1B1YX37_9GAMM</name>
<evidence type="ECO:0000256" key="6">
    <source>
        <dbReference type="ARBA" id="ARBA00023186"/>
    </source>
</evidence>
<comment type="similarity">
    <text evidence="7">Belongs to the YfgM family.</text>
</comment>
<keyword evidence="5 10" id="KW-0472">Membrane</keyword>
<dbReference type="Proteomes" id="UP000092952">
    <property type="component" value="Chromosome"/>
</dbReference>
<dbReference type="Pfam" id="PF09976">
    <property type="entry name" value="TPR_21"/>
    <property type="match status" value="1"/>
</dbReference>
<dbReference type="SUPFAM" id="SSF48452">
    <property type="entry name" value="TPR-like"/>
    <property type="match status" value="1"/>
</dbReference>
<keyword evidence="13" id="KW-1185">Reference proteome</keyword>
<dbReference type="InParanoid" id="A0A1B1YX37"/>
<feature type="domain" description="Ancillary SecYEG translocon subunit/Cell division coordinator CpoB TPR" evidence="11">
    <location>
        <begin position="14"/>
        <end position="203"/>
    </location>
</feature>
<evidence type="ECO:0000256" key="4">
    <source>
        <dbReference type="ARBA" id="ARBA00022989"/>
    </source>
</evidence>
<evidence type="ECO:0000313" key="12">
    <source>
        <dbReference type="EMBL" id="ANX05352.1"/>
    </source>
</evidence>
<evidence type="ECO:0000313" key="13">
    <source>
        <dbReference type="Proteomes" id="UP000092952"/>
    </source>
</evidence>
<evidence type="ECO:0000259" key="11">
    <source>
        <dbReference type="Pfam" id="PF09976"/>
    </source>
</evidence>
<dbReference type="PANTHER" id="PTHR38035:SF1">
    <property type="entry name" value="ANCILLARY SECYEG TRANSLOCON SUBUNIT"/>
    <property type="match status" value="1"/>
</dbReference>
<dbReference type="GO" id="GO:0005886">
    <property type="term" value="C:plasma membrane"/>
    <property type="evidence" value="ECO:0007669"/>
    <property type="project" value="UniProtKB-SubCell"/>
</dbReference>
<protein>
    <recommendedName>
        <fullName evidence="8">Ancillary SecYEG translocon subunit</fullName>
    </recommendedName>
</protein>
<evidence type="ECO:0000256" key="7">
    <source>
        <dbReference type="ARBA" id="ARBA00024197"/>
    </source>
</evidence>
<evidence type="ECO:0000256" key="1">
    <source>
        <dbReference type="ARBA" id="ARBA00004401"/>
    </source>
</evidence>
<evidence type="ECO:0000256" key="3">
    <source>
        <dbReference type="ARBA" id="ARBA00022692"/>
    </source>
</evidence>
<evidence type="ECO:0000256" key="8">
    <source>
        <dbReference type="ARBA" id="ARBA00024235"/>
    </source>
</evidence>
<dbReference type="RefSeq" id="WP_068807286.1">
    <property type="nucleotide sequence ID" value="NZ_CP014671.1"/>
</dbReference>
<evidence type="ECO:0000256" key="9">
    <source>
        <dbReference type="SAM" id="Coils"/>
    </source>
</evidence>
<gene>
    <name evidence="12" type="ORF">PG2T_14950</name>
</gene>
<accession>A0A1B1YX37</accession>
<evidence type="ECO:0000256" key="5">
    <source>
        <dbReference type="ARBA" id="ARBA00023136"/>
    </source>
</evidence>